<dbReference type="Pfam" id="PF20148">
    <property type="entry name" value="DUF6531"/>
    <property type="match status" value="1"/>
</dbReference>
<protein>
    <submittedName>
        <fullName evidence="4">Rhs family protein</fullName>
    </submittedName>
</protein>
<comment type="caution">
    <text evidence="4">The sequence shown here is derived from an EMBL/GenBank/DDBJ whole genome shotgun (WGS) entry which is preliminary data.</text>
</comment>
<dbReference type="NCBIfam" id="TIGR03696">
    <property type="entry name" value="Rhs_assc_core"/>
    <property type="match status" value="1"/>
</dbReference>
<name>A0A7Z7J3S5_XANCH</name>
<feature type="domain" description="Teneurin-like YD-shell" evidence="3">
    <location>
        <begin position="847"/>
        <end position="1023"/>
    </location>
</feature>
<dbReference type="Proteomes" id="UP000234345">
    <property type="component" value="Unassembled WGS sequence"/>
</dbReference>
<dbReference type="Pfam" id="PF25023">
    <property type="entry name" value="TEN_YD-shell"/>
    <property type="match status" value="2"/>
</dbReference>
<feature type="domain" description="Teneurin-like YD-shell" evidence="3">
    <location>
        <begin position="1145"/>
        <end position="1434"/>
    </location>
</feature>
<keyword evidence="1" id="KW-0677">Repeat</keyword>
<dbReference type="InterPro" id="IPR056823">
    <property type="entry name" value="TEN-like_YD-shell"/>
</dbReference>
<dbReference type="InterPro" id="IPR022385">
    <property type="entry name" value="Rhs_assc_core"/>
</dbReference>
<dbReference type="Pfam" id="PF05593">
    <property type="entry name" value="RHS_repeat"/>
    <property type="match status" value="2"/>
</dbReference>
<dbReference type="InterPro" id="IPR031325">
    <property type="entry name" value="RHS_repeat"/>
</dbReference>
<dbReference type="NCBIfam" id="TIGR01643">
    <property type="entry name" value="YD_repeat_2x"/>
    <property type="match status" value="4"/>
</dbReference>
<evidence type="ECO:0000313" key="4">
    <source>
        <dbReference type="EMBL" id="SOO26849.1"/>
    </source>
</evidence>
<organism evidence="4 5">
    <name type="scientific">Xanthomonas campestris pv. phaseoli</name>
    <dbReference type="NCBI Taxonomy" id="317013"/>
    <lineage>
        <taxon>Bacteria</taxon>
        <taxon>Pseudomonadati</taxon>
        <taxon>Pseudomonadota</taxon>
        <taxon>Gammaproteobacteria</taxon>
        <taxon>Lysobacterales</taxon>
        <taxon>Lysobacteraceae</taxon>
        <taxon>Xanthomonas</taxon>
    </lineage>
</organism>
<accession>A0A7Z7J3S5</accession>
<reference evidence="4 5" key="1">
    <citation type="submission" date="2017-10" db="EMBL/GenBank/DDBJ databases">
        <authorList>
            <person name="Regsiter A."/>
            <person name="William W."/>
        </authorList>
    </citation>
    <scope>NUCLEOTIDE SEQUENCE [LARGE SCALE GENOMIC DNA]</scope>
    <source>
        <strain evidence="4 5">CFBP6991</strain>
    </source>
</reference>
<dbReference type="InterPro" id="IPR050708">
    <property type="entry name" value="T6SS_VgrG/RHS"/>
</dbReference>
<evidence type="ECO:0000256" key="1">
    <source>
        <dbReference type="ARBA" id="ARBA00022737"/>
    </source>
</evidence>
<feature type="domain" description="DUF6531" evidence="2">
    <location>
        <begin position="296"/>
        <end position="366"/>
    </location>
</feature>
<evidence type="ECO:0000313" key="5">
    <source>
        <dbReference type="Proteomes" id="UP000234345"/>
    </source>
</evidence>
<dbReference type="InterPro" id="IPR006530">
    <property type="entry name" value="YD"/>
</dbReference>
<dbReference type="InterPro" id="IPR045351">
    <property type="entry name" value="DUF6531"/>
</dbReference>
<dbReference type="EMBL" id="OCZC01000098">
    <property type="protein sequence ID" value="SOO26849.1"/>
    <property type="molecule type" value="Genomic_DNA"/>
</dbReference>
<evidence type="ECO:0000259" key="2">
    <source>
        <dbReference type="Pfam" id="PF20148"/>
    </source>
</evidence>
<dbReference type="PANTHER" id="PTHR32305:SF15">
    <property type="entry name" value="PROTEIN RHSA-RELATED"/>
    <property type="match status" value="1"/>
</dbReference>
<gene>
    <name evidence="4" type="ORF">XFF6991_70001</name>
</gene>
<sequence>MMKSIAHAASMRREEIDRTRSSRWVARWTSPSAAFDSTGSIDFLQGLAMTTPHRNQKRSGSTRFALLMATLCLFLASPLVSAQEKKQQFLVRDAQGASHGVYDTQVQAEAAIKAIPGPENMVDAYQYVDTIKSTILREEGKILITYWMGRTKAKDEEWTYGAWQTSKIPTEEQAAVALAQEISATRPSCPSASVAPAGPWTATFGPFPEYDIGTEGQSRQYSVQTVYDDCSGPNNYITFMSSMRRSECPKPYASWHISDQGCTNNEIFATIEVTAPQCEGQPGGSQNSSGNSGMVGNPCDVKTGEKFQAERDFDLGWLALTRYHHSGIALNTGGFGPGWTFSHGLHLTVQGDALGLVDGSGYAVPFRKMGSDYRAANASGERIIANGNQWVLYRQDAIYTFDAQGKLISRIAEDGNGLVYAYNARGRLQSIASLQGRSIELVYADDSDDALITGVVSGGVQLARYGYDQRRLVTVTYADGNGRTYHYEDTRFSRHLTGVTTEDGQRFSTFAYDDAGRAISSQHAGGVDGVTLAYSSTGTAVTDALGNTVDYAMTTAGGESPKVASMTRSDGTVSYAYYDQAADYRRRLSAVIDKLGVQTKHSYSELTENGVGINVHTVQEAFGLPQARTTTTRTTAGSNRLLSIQSTGRTISYIRNDRLQPIQVSAIGATSSERREVAYSYCEASDVAAADGTCPVLGYLKSIDGPRTDIDDRTTYNYYPIDAAGCDMGTGPCPYRKGDLKQIINARGQIRENLSYDAAGRVLSVVDENGVLTDYSYHPRGWLVSTTVHGATSAQNRVTTLEYWPTGLVKRITQPDGSYATFVYDQAQRLTDVTDTLGNTLHYVLDDAGNRLEEQTKDAQGALKRSLSRIYNQLGQLKTQADAAANPIDYAYDANGNLRLITDAFGRSTLQEHDPLGRLARTLQDVDGIKAETNVGYDTQNRPLQVKDPKRLDTRYTYNGFGDTLKLTSPDAGVTSYTYDSAGNRATQTDARGITSTYGYDALNRVLSISYPTTAFNVSYTYDVTQSVCASGETFTVGRLAKLQDGSGTTQYCYNRFGEVVRKVQTVNGKVLVLRYDYTPGGRLRSMVYPDGTTIDYVRNAQGQTTEVGVTAQGGSRQRLLSGATYYPFGPSAGWTYGNGRTLARMYDQDYRPQSIQDSRTGGLEIGFGFDPVGDLTDLTPAGNPTPELQLTYDALGRLTALKDGSTGTVIDGYSYDGTGNRISAKVSGATQVYTYPTTSHRLSAVAGVARTYDKLGNTLTIGGKAREYLYDTTGRMTLVKRASVAVMNYRYNGRGEQVRRYLGTNNTYTLYDEAGHWLGDYDTNGAPKQQAIWLDDLPVGLLVNGVQLHYIEPDHLGSPRVVVDATRDVAVWNWSLKGEAFGNTAPNQDPDGDGTAMVFDMRFPGQRFDAASGFNQNYFRDYDAAIGRYGQSDPLGLPAGLATYGYVGSNPFNAMDLYGLLELNDPATWPNIPQPVVDFSAGMGDTVSFGATNVIRDWAGTNDQVNKCSTSYSVGEVAGVANSIVLGGAAGWRSAGKKAGTEFSHWIPNRVGGPRSLWNGNYVSTRVHALSDPYRYRFMPRIWKAENPMPSRATQQWMRLPDVYKGLLSGAAYGSASESLGNE</sequence>
<evidence type="ECO:0000259" key="3">
    <source>
        <dbReference type="Pfam" id="PF25023"/>
    </source>
</evidence>
<dbReference type="PANTHER" id="PTHR32305">
    <property type="match status" value="1"/>
</dbReference>
<proteinExistence type="predicted"/>
<dbReference type="Gene3D" id="2.180.10.10">
    <property type="entry name" value="RHS repeat-associated core"/>
    <property type="match status" value="3"/>
</dbReference>